<protein>
    <recommendedName>
        <fullName evidence="5">Glycosyltransferase</fullName>
        <ecNumber evidence="5">2.4.1.-</ecNumber>
    </recommendedName>
</protein>
<evidence type="ECO:0000256" key="4">
    <source>
        <dbReference type="RuleBase" id="RU003718"/>
    </source>
</evidence>
<keyword evidence="3 4" id="KW-0808">Transferase</keyword>
<name>A0AA49KF39_ASTME</name>
<dbReference type="Pfam" id="PF00201">
    <property type="entry name" value="UDPGT"/>
    <property type="match status" value="1"/>
</dbReference>
<dbReference type="EMBL" id="OQ876893">
    <property type="protein sequence ID" value="WLF94737.1"/>
    <property type="molecule type" value="mRNA"/>
</dbReference>
<dbReference type="PROSITE" id="PS00375">
    <property type="entry name" value="UDPGT"/>
    <property type="match status" value="1"/>
</dbReference>
<dbReference type="CDD" id="cd03784">
    <property type="entry name" value="GT1_Gtf-like"/>
    <property type="match status" value="1"/>
</dbReference>
<dbReference type="FunFam" id="3.40.50.2000:FF:000080">
    <property type="entry name" value="Glycosyltransferase"/>
    <property type="match status" value="1"/>
</dbReference>
<evidence type="ECO:0000256" key="6">
    <source>
        <dbReference type="SAM" id="Phobius"/>
    </source>
</evidence>
<keyword evidence="6" id="KW-0812">Transmembrane</keyword>
<dbReference type="InterPro" id="IPR035595">
    <property type="entry name" value="UDP_glycos_trans_CS"/>
</dbReference>
<feature type="transmembrane region" description="Helical" evidence="6">
    <location>
        <begin position="112"/>
        <end position="133"/>
    </location>
</feature>
<dbReference type="InterPro" id="IPR002213">
    <property type="entry name" value="UDP_glucos_trans"/>
</dbReference>
<dbReference type="GO" id="GO:0035251">
    <property type="term" value="F:UDP-glucosyltransferase activity"/>
    <property type="evidence" value="ECO:0007669"/>
    <property type="project" value="InterPro"/>
</dbReference>
<dbReference type="EC" id="2.4.1.-" evidence="5"/>
<dbReference type="PANTHER" id="PTHR48048:SF94">
    <property type="entry name" value="GLYCOSYLTRANSFERASE"/>
    <property type="match status" value="1"/>
</dbReference>
<accession>A0AA49KF39</accession>
<keyword evidence="2 4" id="KW-0328">Glycosyltransferase</keyword>
<evidence type="ECO:0000256" key="5">
    <source>
        <dbReference type="RuleBase" id="RU362057"/>
    </source>
</evidence>
<feature type="transmembrane region" description="Helical" evidence="6">
    <location>
        <begin position="139"/>
        <end position="161"/>
    </location>
</feature>
<evidence type="ECO:0000313" key="7">
    <source>
        <dbReference type="EMBL" id="WLF94737.1"/>
    </source>
</evidence>
<keyword evidence="6" id="KW-1133">Transmembrane helix</keyword>
<dbReference type="PANTHER" id="PTHR48048">
    <property type="entry name" value="GLYCOSYLTRANSFERASE"/>
    <property type="match status" value="1"/>
</dbReference>
<evidence type="ECO:0000256" key="2">
    <source>
        <dbReference type="ARBA" id="ARBA00022676"/>
    </source>
</evidence>
<comment type="similarity">
    <text evidence="1 4">Belongs to the UDP-glycosyltransferase family.</text>
</comment>
<evidence type="ECO:0000256" key="1">
    <source>
        <dbReference type="ARBA" id="ARBA00009995"/>
    </source>
</evidence>
<dbReference type="FunFam" id="3.40.50.2000:FF:000056">
    <property type="entry name" value="Glycosyltransferase"/>
    <property type="match status" value="1"/>
</dbReference>
<dbReference type="AlphaFoldDB" id="A0AA49KF39"/>
<dbReference type="Gene3D" id="3.40.50.2000">
    <property type="entry name" value="Glycogen Phosphorylase B"/>
    <property type="match status" value="2"/>
</dbReference>
<organism evidence="7">
    <name type="scientific">Astragalus membranaceus</name>
    <name type="common">Membranous milk-vetch</name>
    <name type="synonym">Phaca membranacea</name>
    <dbReference type="NCBI Taxonomy" id="649199"/>
    <lineage>
        <taxon>Eukaryota</taxon>
        <taxon>Viridiplantae</taxon>
        <taxon>Streptophyta</taxon>
        <taxon>Embryophyta</taxon>
        <taxon>Tracheophyta</taxon>
        <taxon>Spermatophyta</taxon>
        <taxon>Magnoliopsida</taxon>
        <taxon>eudicotyledons</taxon>
        <taxon>Gunneridae</taxon>
        <taxon>Pentapetalae</taxon>
        <taxon>rosids</taxon>
        <taxon>fabids</taxon>
        <taxon>Fabales</taxon>
        <taxon>Fabaceae</taxon>
        <taxon>Papilionoideae</taxon>
        <taxon>50 kb inversion clade</taxon>
        <taxon>NPAAA clade</taxon>
        <taxon>Hologalegina</taxon>
        <taxon>IRL clade</taxon>
        <taxon>Galegeae</taxon>
        <taxon>Astragalus</taxon>
    </lineage>
</organism>
<evidence type="ECO:0000256" key="3">
    <source>
        <dbReference type="ARBA" id="ARBA00022679"/>
    </source>
</evidence>
<keyword evidence="6" id="KW-0472">Membrane</keyword>
<proteinExistence type="evidence at transcript level"/>
<dbReference type="InterPro" id="IPR050481">
    <property type="entry name" value="UDP-glycosyltransf_plant"/>
</dbReference>
<dbReference type="SUPFAM" id="SSF53756">
    <property type="entry name" value="UDP-Glycosyltransferase/glycogen phosphorylase"/>
    <property type="match status" value="1"/>
</dbReference>
<reference evidence="7" key="1">
    <citation type="submission" date="2023-04" db="EMBL/GenBank/DDBJ databases">
        <authorList>
            <person name="Hao Y."/>
        </authorList>
    </citation>
    <scope>NUCLEOTIDE SEQUENCE</scope>
</reference>
<sequence>MAVNGMKKNKVELIFIPTPAIGHLRSALEFAKLLINNDNNLHITVLCMKLPFTAFSDSYIKSVVASQPQIKLIDLPEIESPPLEEFLKCPEHYILTFMESLIPHVKATIQTILSSSSIPVVGLLLDFFCITMIDVGDEFGIPSYLFLTSNVAFLGLMFSLLKRQIEDVFNDSEPDLLIPGLSNLVPTSVLPDPCFSKIGGYLAYYKLAERFRDTKGIIVNTISELEQKAIDALSEERTPPIYAVGPLLDLKWSPNPNLDQVQHDLILKWLDQQPDSSVVFLCFGSAGRFGPSQTREIARALQCCGVKFLWTMRSPPTIDNEERALPEGFLEWMDGKGMICEWAPQVEVLAHKAIGGFVSHCGWNSILESLWFGVPILTWPIYAEQQLNAFWMVKELGLGMELRLNYRKGSDLVVAEEIEKGLKQLMEERNSKVHKKVQEIKELARKAVLDGGSSSISIRKLIDNIIGRN</sequence>